<gene>
    <name evidence="4" type="ORF">JoomaDRAFT_3717</name>
</gene>
<keyword evidence="5" id="KW-1185">Reference proteome</keyword>
<dbReference type="InterPro" id="IPR051122">
    <property type="entry name" value="SDR_DHRS6-like"/>
</dbReference>
<evidence type="ECO:0000256" key="1">
    <source>
        <dbReference type="ARBA" id="ARBA00006484"/>
    </source>
</evidence>
<dbReference type="SUPFAM" id="SSF51735">
    <property type="entry name" value="NAD(P)-binding Rossmann-fold domains"/>
    <property type="match status" value="1"/>
</dbReference>
<dbReference type="InterPro" id="IPR036291">
    <property type="entry name" value="NAD(P)-bd_dom_sf"/>
</dbReference>
<organism evidence="4 5">
    <name type="scientific">Galbibacter orientalis DSM 19592</name>
    <dbReference type="NCBI Taxonomy" id="926559"/>
    <lineage>
        <taxon>Bacteria</taxon>
        <taxon>Pseudomonadati</taxon>
        <taxon>Bacteroidota</taxon>
        <taxon>Flavobacteriia</taxon>
        <taxon>Flavobacteriales</taxon>
        <taxon>Flavobacteriaceae</taxon>
        <taxon>Galbibacter</taxon>
    </lineage>
</organism>
<dbReference type="PRINTS" id="PR00081">
    <property type="entry name" value="GDHRDH"/>
</dbReference>
<dbReference type="PANTHER" id="PTHR43477">
    <property type="entry name" value="DIHYDROANTICAPSIN 7-DEHYDROGENASE"/>
    <property type="match status" value="1"/>
</dbReference>
<dbReference type="HOGENOM" id="CLU_010194_1_0_10"/>
<accession>I3CAK7</accession>
<proteinExistence type="inferred from homology"/>
<dbReference type="FunFam" id="3.40.50.720:FF:000084">
    <property type="entry name" value="Short-chain dehydrogenase reductase"/>
    <property type="match status" value="1"/>
</dbReference>
<evidence type="ECO:0000313" key="4">
    <source>
        <dbReference type="EMBL" id="EIJ40650.1"/>
    </source>
</evidence>
<comment type="similarity">
    <text evidence="1">Belongs to the short-chain dehydrogenases/reductases (SDR) family.</text>
</comment>
<dbReference type="CDD" id="cd05233">
    <property type="entry name" value="SDR_c"/>
    <property type="match status" value="1"/>
</dbReference>
<dbReference type="SMART" id="SM00822">
    <property type="entry name" value="PKS_KR"/>
    <property type="match status" value="1"/>
</dbReference>
<dbReference type="eggNOG" id="COG1028">
    <property type="taxonomic scope" value="Bacteria"/>
</dbReference>
<dbReference type="Pfam" id="PF13561">
    <property type="entry name" value="adh_short_C2"/>
    <property type="match status" value="1"/>
</dbReference>
<keyword evidence="2" id="KW-0560">Oxidoreductase</keyword>
<dbReference type="Gene3D" id="3.40.50.720">
    <property type="entry name" value="NAD(P)-binding Rossmann-like Domain"/>
    <property type="match status" value="1"/>
</dbReference>
<evidence type="ECO:0000259" key="3">
    <source>
        <dbReference type="SMART" id="SM00822"/>
    </source>
</evidence>
<evidence type="ECO:0000313" key="5">
    <source>
        <dbReference type="Proteomes" id="UP000004690"/>
    </source>
</evidence>
<reference evidence="4 5" key="1">
    <citation type="submission" date="2012-02" db="EMBL/GenBank/DDBJ databases">
        <title>Improved High-Quality Draft genome of Joostella marina DSM 19592.</title>
        <authorList>
            <consortium name="US DOE Joint Genome Institute (JGI-PGF)"/>
            <person name="Lucas S."/>
            <person name="Copeland A."/>
            <person name="Lapidus A."/>
            <person name="Bruce D."/>
            <person name="Goodwin L."/>
            <person name="Pitluck S."/>
            <person name="Peters L."/>
            <person name="Chertkov O."/>
            <person name="Ovchinnikova G."/>
            <person name="Kyrpides N."/>
            <person name="Mavromatis K."/>
            <person name="Detter J.C."/>
            <person name="Han C."/>
            <person name="Land M."/>
            <person name="Hauser L."/>
            <person name="Markowitz V."/>
            <person name="Cheng J.-F."/>
            <person name="Hugenholtz P."/>
            <person name="Woyke T."/>
            <person name="Wu D."/>
            <person name="Tindall B."/>
            <person name="Brambilla E."/>
            <person name="Klenk H.-P."/>
            <person name="Eisen J.A."/>
        </authorList>
    </citation>
    <scope>NUCLEOTIDE SEQUENCE [LARGE SCALE GENOMIC DNA]</scope>
    <source>
        <strain evidence="4 5">DSM 19592</strain>
    </source>
</reference>
<evidence type="ECO:0000256" key="2">
    <source>
        <dbReference type="ARBA" id="ARBA00023002"/>
    </source>
</evidence>
<dbReference type="GO" id="GO:0016491">
    <property type="term" value="F:oxidoreductase activity"/>
    <property type="evidence" value="ECO:0007669"/>
    <property type="project" value="UniProtKB-KW"/>
</dbReference>
<dbReference type="EMBL" id="JH651379">
    <property type="protein sequence ID" value="EIJ40650.1"/>
    <property type="molecule type" value="Genomic_DNA"/>
</dbReference>
<dbReference type="RefSeq" id="WP_008615105.1">
    <property type="nucleotide sequence ID" value="NZ_JH651379.1"/>
</dbReference>
<name>I3CAK7_9FLAO</name>
<dbReference type="InterPro" id="IPR057326">
    <property type="entry name" value="KR_dom"/>
</dbReference>
<dbReference type="OrthoDB" id="9803333at2"/>
<dbReference type="STRING" id="926559.JoomaDRAFT_3717"/>
<feature type="domain" description="Ketoreductase" evidence="3">
    <location>
        <begin position="6"/>
        <end position="172"/>
    </location>
</feature>
<protein>
    <recommendedName>
        <fullName evidence="3">Ketoreductase domain-containing protein</fullName>
    </recommendedName>
</protein>
<dbReference type="Proteomes" id="UP000004690">
    <property type="component" value="Unassembled WGS sequence"/>
</dbReference>
<dbReference type="AlphaFoldDB" id="I3CAK7"/>
<sequence>MNFENKNVVITGGSTGIGFATAKAFIEKGANVWITGRSAENLQKAAAKINSQRLNTVVSDTSNLTGITVLEKAVSESGIKIDVLFINAGTAVFDSIEQVTEEDFDAQFNTNVKGSFFTLQKLLPHIKDGGAILFTSSTVATAANLGSSVYAATKGALNKIAQIAANELADRKIRVNIVSPGPVQTEGLDSVVPTKEAKGHLASATALQRLGNPHEIAKAVLFLASDEASFILGTELLVDGGYTTFAKK</sequence>
<dbReference type="PANTHER" id="PTHR43477:SF1">
    <property type="entry name" value="DIHYDROANTICAPSIN 7-DEHYDROGENASE"/>
    <property type="match status" value="1"/>
</dbReference>
<dbReference type="InterPro" id="IPR002347">
    <property type="entry name" value="SDR_fam"/>
</dbReference>